<organism evidence="2 3">
    <name type="scientific">Streptomyces vulcanius</name>
    <dbReference type="NCBI Taxonomy" id="1441876"/>
    <lineage>
        <taxon>Bacteria</taxon>
        <taxon>Bacillati</taxon>
        <taxon>Actinomycetota</taxon>
        <taxon>Actinomycetes</taxon>
        <taxon>Kitasatosporales</taxon>
        <taxon>Streptomycetaceae</taxon>
        <taxon>Streptomyces</taxon>
    </lineage>
</organism>
<keyword evidence="3" id="KW-1185">Reference proteome</keyword>
<feature type="region of interest" description="Disordered" evidence="1">
    <location>
        <begin position="1"/>
        <end position="30"/>
    </location>
</feature>
<evidence type="ECO:0000313" key="3">
    <source>
        <dbReference type="Proteomes" id="UP001595839"/>
    </source>
</evidence>
<dbReference type="EMBL" id="JBHSFK010000020">
    <property type="protein sequence ID" value="MFC4503470.1"/>
    <property type="molecule type" value="Genomic_DNA"/>
</dbReference>
<comment type="caution">
    <text evidence="2">The sequence shown here is derived from an EMBL/GenBank/DDBJ whole genome shotgun (WGS) entry which is preliminary data.</text>
</comment>
<name>A0ABV9AU62_9ACTN</name>
<sequence>MPRSRPSRLRAARPVRRHRSSARREPGLPRASSTLAAAVVLLEHRRLWPGAVAQALRQWSRHARRPGLALSGGCGCPLCDPFSSTEERAVLELALRALPPRPARELRLLVQPLDELFLSRSSPDPFAPSDEGWWTRRCWG</sequence>
<gene>
    <name evidence="2" type="ORF">ACFPIH_28800</name>
</gene>
<dbReference type="Proteomes" id="UP001595839">
    <property type="component" value="Unassembled WGS sequence"/>
</dbReference>
<dbReference type="RefSeq" id="WP_381178258.1">
    <property type="nucleotide sequence ID" value="NZ_JBHSFK010000020.1"/>
</dbReference>
<feature type="compositionally biased region" description="Basic residues" evidence="1">
    <location>
        <begin position="1"/>
        <end position="21"/>
    </location>
</feature>
<protein>
    <submittedName>
        <fullName evidence="2">Uncharacterized protein</fullName>
    </submittedName>
</protein>
<accession>A0ABV9AU62</accession>
<evidence type="ECO:0000313" key="2">
    <source>
        <dbReference type="EMBL" id="MFC4503470.1"/>
    </source>
</evidence>
<evidence type="ECO:0000256" key="1">
    <source>
        <dbReference type="SAM" id="MobiDB-lite"/>
    </source>
</evidence>
<reference evidence="3" key="1">
    <citation type="journal article" date="2019" name="Int. J. Syst. Evol. Microbiol.">
        <title>The Global Catalogue of Microorganisms (GCM) 10K type strain sequencing project: providing services to taxonomists for standard genome sequencing and annotation.</title>
        <authorList>
            <consortium name="The Broad Institute Genomics Platform"/>
            <consortium name="The Broad Institute Genome Sequencing Center for Infectious Disease"/>
            <person name="Wu L."/>
            <person name="Ma J."/>
        </authorList>
    </citation>
    <scope>NUCLEOTIDE SEQUENCE [LARGE SCALE GENOMIC DNA]</scope>
    <source>
        <strain evidence="3">CGMCC 4.7177</strain>
    </source>
</reference>
<proteinExistence type="predicted"/>